<protein>
    <recommendedName>
        <fullName evidence="11">DUS-like FMN-binding domain-containing protein</fullName>
    </recommendedName>
</protein>
<dbReference type="SUPFAM" id="SSF51395">
    <property type="entry name" value="FMN-linked oxidoreductases"/>
    <property type="match status" value="1"/>
</dbReference>
<evidence type="ECO:0000256" key="1">
    <source>
        <dbReference type="ARBA" id="ARBA00001917"/>
    </source>
</evidence>
<dbReference type="Pfam" id="PF01207">
    <property type="entry name" value="Dus"/>
    <property type="match status" value="1"/>
</dbReference>
<keyword evidence="7" id="KW-0694">RNA-binding</keyword>
<dbReference type="InterPro" id="IPR013785">
    <property type="entry name" value="Aldolase_TIM"/>
</dbReference>
<reference evidence="12" key="1">
    <citation type="submission" date="2020-12" db="EMBL/GenBank/DDBJ databases">
        <authorList>
            <person name="Iha C."/>
        </authorList>
    </citation>
    <scope>NUCLEOTIDE SEQUENCE</scope>
</reference>
<evidence type="ECO:0000256" key="6">
    <source>
        <dbReference type="ARBA" id="ARBA00022857"/>
    </source>
</evidence>
<accession>A0A8S1J2A4</accession>
<dbReference type="OrthoDB" id="10262250at2759"/>
<dbReference type="EMBL" id="CAJHUC010001181">
    <property type="protein sequence ID" value="CAD7700124.1"/>
    <property type="molecule type" value="Genomic_DNA"/>
</dbReference>
<dbReference type="Gene3D" id="3.20.20.70">
    <property type="entry name" value="Aldolase class I"/>
    <property type="match status" value="1"/>
</dbReference>
<evidence type="ECO:0000256" key="10">
    <source>
        <dbReference type="PIRSR" id="PIRSR006621-2"/>
    </source>
</evidence>
<feature type="binding site" evidence="10">
    <location>
        <begin position="11"/>
        <end position="13"/>
    </location>
    <ligand>
        <name>FMN</name>
        <dbReference type="ChEBI" id="CHEBI:58210"/>
    </ligand>
</feature>
<dbReference type="GO" id="GO:0017150">
    <property type="term" value="F:tRNA dihydrouridine synthase activity"/>
    <property type="evidence" value="ECO:0007669"/>
    <property type="project" value="InterPro"/>
</dbReference>
<feature type="binding site" evidence="10">
    <location>
        <position position="65"/>
    </location>
    <ligand>
        <name>FMN</name>
        <dbReference type="ChEBI" id="CHEBI:58210"/>
    </ligand>
</feature>
<dbReference type="InterPro" id="IPR035587">
    <property type="entry name" value="DUS-like_FMN-bd"/>
</dbReference>
<keyword evidence="5" id="KW-0819">tRNA processing</keyword>
<evidence type="ECO:0000256" key="8">
    <source>
        <dbReference type="ARBA" id="ARBA00023002"/>
    </source>
</evidence>
<dbReference type="PANTHER" id="PTHR42907:SF1">
    <property type="entry name" value="FMN-LINKED OXIDOREDUCTASES SUPERFAMILY PROTEIN"/>
    <property type="match status" value="1"/>
</dbReference>
<feature type="domain" description="DUS-like FMN-binding" evidence="11">
    <location>
        <begin position="9"/>
        <end position="257"/>
    </location>
</feature>
<proteinExistence type="predicted"/>
<dbReference type="Proteomes" id="UP000708148">
    <property type="component" value="Unassembled WGS sequence"/>
</dbReference>
<evidence type="ECO:0000256" key="2">
    <source>
        <dbReference type="ARBA" id="ARBA00022555"/>
    </source>
</evidence>
<dbReference type="NCBIfam" id="NF008774">
    <property type="entry name" value="PRK11815.1"/>
    <property type="match status" value="1"/>
</dbReference>
<gene>
    <name evidence="12" type="ORF">OSTQU699_LOCUS5483</name>
</gene>
<evidence type="ECO:0000256" key="4">
    <source>
        <dbReference type="ARBA" id="ARBA00022643"/>
    </source>
</evidence>
<keyword evidence="3" id="KW-0285">Flavoprotein</keyword>
<evidence type="ECO:0000256" key="9">
    <source>
        <dbReference type="PIRSR" id="PIRSR006621-1"/>
    </source>
</evidence>
<keyword evidence="2" id="KW-0820">tRNA-binding</keyword>
<keyword evidence="6" id="KW-0521">NADP</keyword>
<dbReference type="PROSITE" id="PS01136">
    <property type="entry name" value="UPF0034"/>
    <property type="match status" value="1"/>
</dbReference>
<evidence type="ECO:0000313" key="12">
    <source>
        <dbReference type="EMBL" id="CAD7700124.1"/>
    </source>
</evidence>
<dbReference type="PIRSF" id="PIRSF006621">
    <property type="entry name" value="Dus"/>
    <property type="match status" value="1"/>
</dbReference>
<dbReference type="GO" id="GO:0000049">
    <property type="term" value="F:tRNA binding"/>
    <property type="evidence" value="ECO:0007669"/>
    <property type="project" value="UniProtKB-KW"/>
</dbReference>
<dbReference type="AlphaFoldDB" id="A0A8S1J2A4"/>
<dbReference type="PANTHER" id="PTHR42907">
    <property type="entry name" value="FMN-LINKED OXIDOREDUCTASES SUPERFAMILY PROTEIN"/>
    <property type="match status" value="1"/>
</dbReference>
<keyword evidence="4 10" id="KW-0288">FMN</keyword>
<sequence>MAGSKLLSVAPMMDVTDVQFRHLARLLSRHTWLYTEMVVDQTIRHNPVTDRFLWYPPEQHPIACQLGGSNPSTLREAAQIVAQYGYDEVNLNCGCPSDRVAGAGCFGAALMLQPEAVANCMAALREATDVAVTVKCRLGVDQADSYEELCNFIKIVSEGSDVRHFIIHARKCLLKGLSPHQNRTIPPLRYGWIHALIRDFPDLEFSLNGGVKTCEDVRSILDYRSPEGRGVRSVMVGRAAYDNPWNMLGKADTMIFGAESNPAANRRQVMRSLHDVHGT</sequence>
<comment type="caution">
    <text evidence="12">The sequence shown here is derived from an EMBL/GenBank/DDBJ whole genome shotgun (WGS) entry which is preliminary data.</text>
</comment>
<keyword evidence="10" id="KW-0547">Nucleotide-binding</keyword>
<evidence type="ECO:0000256" key="3">
    <source>
        <dbReference type="ARBA" id="ARBA00022630"/>
    </source>
</evidence>
<dbReference type="CDD" id="cd02801">
    <property type="entry name" value="DUS_like_FMN"/>
    <property type="match status" value="1"/>
</dbReference>
<keyword evidence="13" id="KW-1185">Reference proteome</keyword>
<name>A0A8S1J2A4_9CHLO</name>
<feature type="binding site" evidence="10">
    <location>
        <begin position="237"/>
        <end position="238"/>
    </location>
    <ligand>
        <name>FMN</name>
        <dbReference type="ChEBI" id="CHEBI:58210"/>
    </ligand>
</feature>
<feature type="active site" description="Proton donor" evidence="9">
    <location>
        <position position="95"/>
    </location>
</feature>
<feature type="binding site" evidence="10">
    <location>
        <begin position="208"/>
        <end position="210"/>
    </location>
    <ligand>
        <name>FMN</name>
        <dbReference type="ChEBI" id="CHEBI:58210"/>
    </ligand>
</feature>
<evidence type="ECO:0000313" key="13">
    <source>
        <dbReference type="Proteomes" id="UP000708148"/>
    </source>
</evidence>
<feature type="binding site" evidence="10">
    <location>
        <position position="135"/>
    </location>
    <ligand>
        <name>FMN</name>
        <dbReference type="ChEBI" id="CHEBI:58210"/>
    </ligand>
</feature>
<feature type="binding site" evidence="10">
    <location>
        <position position="168"/>
    </location>
    <ligand>
        <name>FMN</name>
        <dbReference type="ChEBI" id="CHEBI:58210"/>
    </ligand>
</feature>
<dbReference type="GO" id="GO:0050660">
    <property type="term" value="F:flavin adenine dinucleotide binding"/>
    <property type="evidence" value="ECO:0007669"/>
    <property type="project" value="InterPro"/>
</dbReference>
<dbReference type="InterPro" id="IPR018517">
    <property type="entry name" value="tRNA_hU_synthase_CS"/>
</dbReference>
<dbReference type="InterPro" id="IPR001269">
    <property type="entry name" value="DUS_fam"/>
</dbReference>
<dbReference type="InterPro" id="IPR004653">
    <property type="entry name" value="DusA"/>
</dbReference>
<comment type="cofactor">
    <cofactor evidence="1 10">
        <name>FMN</name>
        <dbReference type="ChEBI" id="CHEBI:58210"/>
    </cofactor>
</comment>
<evidence type="ECO:0000256" key="7">
    <source>
        <dbReference type="ARBA" id="ARBA00022884"/>
    </source>
</evidence>
<organism evidence="12 13">
    <name type="scientific">Ostreobium quekettii</name>
    <dbReference type="NCBI Taxonomy" id="121088"/>
    <lineage>
        <taxon>Eukaryota</taxon>
        <taxon>Viridiplantae</taxon>
        <taxon>Chlorophyta</taxon>
        <taxon>core chlorophytes</taxon>
        <taxon>Ulvophyceae</taxon>
        <taxon>TCBD clade</taxon>
        <taxon>Bryopsidales</taxon>
        <taxon>Ostreobineae</taxon>
        <taxon>Ostreobiaceae</taxon>
        <taxon>Ostreobium</taxon>
    </lineage>
</organism>
<keyword evidence="8" id="KW-0560">Oxidoreductase</keyword>
<evidence type="ECO:0000256" key="5">
    <source>
        <dbReference type="ARBA" id="ARBA00022694"/>
    </source>
</evidence>
<evidence type="ECO:0000259" key="11">
    <source>
        <dbReference type="Pfam" id="PF01207"/>
    </source>
</evidence>